<reference evidence="2 3" key="1">
    <citation type="submission" date="2015-09" db="EMBL/GenBank/DDBJ databases">
        <title>Draft Genome Sequence of the Strain BR 3267 (Bradyrhizobium yuanmingense) recommended as inoculant for cowpea in Brazil.</title>
        <authorList>
            <person name="Simoes-Araujo J.L."/>
            <person name="Zilli J.E."/>
        </authorList>
    </citation>
    <scope>NUCLEOTIDE SEQUENCE [LARGE SCALE GENOMIC DNA]</scope>
    <source>
        <strain evidence="2 3">BR3267</strain>
    </source>
</reference>
<dbReference type="PANTHER" id="PTHR35271:SF1">
    <property type="entry name" value="ABC TRANSPORTER, SUBSTRATE-BINDING LIPOPROTEIN"/>
    <property type="match status" value="1"/>
</dbReference>
<feature type="chain" id="PRO_5006434179" description="ABC transporter substrate-binding protein" evidence="1">
    <location>
        <begin position="23"/>
        <end position="322"/>
    </location>
</feature>
<dbReference type="Pfam" id="PF04392">
    <property type="entry name" value="ABC_sub_bind"/>
    <property type="match status" value="1"/>
</dbReference>
<dbReference type="OrthoDB" id="1680494at2"/>
<dbReference type="Proteomes" id="UP000051380">
    <property type="component" value="Unassembled WGS sequence"/>
</dbReference>
<dbReference type="RefSeq" id="WP_057027495.1">
    <property type="nucleotide sequence ID" value="NZ_LJYF01000026.1"/>
</dbReference>
<gene>
    <name evidence="2" type="ORF">AOQ72_17910</name>
</gene>
<proteinExistence type="predicted"/>
<keyword evidence="1" id="KW-0732">Signal</keyword>
<dbReference type="InterPro" id="IPR007487">
    <property type="entry name" value="ABC_transpt-TYRBP-like"/>
</dbReference>
<organism evidence="2 3">
    <name type="scientific">Bradyrhizobium yuanmingense</name>
    <dbReference type="NCBI Taxonomy" id="108015"/>
    <lineage>
        <taxon>Bacteria</taxon>
        <taxon>Pseudomonadati</taxon>
        <taxon>Pseudomonadota</taxon>
        <taxon>Alphaproteobacteria</taxon>
        <taxon>Hyphomicrobiales</taxon>
        <taxon>Nitrobacteraceae</taxon>
        <taxon>Bradyrhizobium</taxon>
    </lineage>
</organism>
<name>A0A0R3CFI7_9BRAD</name>
<protein>
    <recommendedName>
        <fullName evidence="4">ABC transporter substrate-binding protein</fullName>
    </recommendedName>
</protein>
<dbReference type="Gene3D" id="3.40.50.2300">
    <property type="match status" value="2"/>
</dbReference>
<evidence type="ECO:0000313" key="3">
    <source>
        <dbReference type="Proteomes" id="UP000051380"/>
    </source>
</evidence>
<evidence type="ECO:0000256" key="1">
    <source>
        <dbReference type="SAM" id="SignalP"/>
    </source>
</evidence>
<accession>A0A0R3CFI7</accession>
<evidence type="ECO:0000313" key="2">
    <source>
        <dbReference type="EMBL" id="KRP96210.1"/>
    </source>
</evidence>
<evidence type="ECO:0008006" key="4">
    <source>
        <dbReference type="Google" id="ProtNLM"/>
    </source>
</evidence>
<dbReference type="EMBL" id="LJYF01000026">
    <property type="protein sequence ID" value="KRP96210.1"/>
    <property type="molecule type" value="Genomic_DNA"/>
</dbReference>
<dbReference type="AlphaFoldDB" id="A0A0R3CFI7"/>
<dbReference type="CDD" id="cd06325">
    <property type="entry name" value="PBP1_ABC_unchar_transporter"/>
    <property type="match status" value="1"/>
</dbReference>
<sequence>MRRRAFIGLMMGAIGWPLIARAQQSSAMPRVVHLGPVEIPAQMAATKRLLADLGYVEGRIRLEFRHAGGDPDALPALAQEIVRDGRVDVIIAISTPAALAAYKATRTIPIVTLAAVDPVASGLADSLARPGGNVTGIAIFSEETTVKRVELLREILPQAVRLGTVTTKVSRGAQSLTPVLEAGRKLGFEVEAIDIDDPASIGTILSPGNLTRFDGLVFVPDVVLSAHLAEVVRLVNLSKRPAIFASPDWVANGAFMSFGPDFADAGRRLIAQVDRILRGARPADLPFERPTKFDLRINLRIAKALGLDLPATVVARADEVIE</sequence>
<dbReference type="InterPro" id="IPR028082">
    <property type="entry name" value="Peripla_BP_I"/>
</dbReference>
<dbReference type="PANTHER" id="PTHR35271">
    <property type="entry name" value="ABC TRANSPORTER, SUBSTRATE-BINDING LIPOPROTEIN-RELATED"/>
    <property type="match status" value="1"/>
</dbReference>
<feature type="signal peptide" evidence="1">
    <location>
        <begin position="1"/>
        <end position="22"/>
    </location>
</feature>
<comment type="caution">
    <text evidence="2">The sequence shown here is derived from an EMBL/GenBank/DDBJ whole genome shotgun (WGS) entry which is preliminary data.</text>
</comment>
<dbReference type="SUPFAM" id="SSF53822">
    <property type="entry name" value="Periplasmic binding protein-like I"/>
    <property type="match status" value="1"/>
</dbReference>